<dbReference type="EMBL" id="CP043451">
    <property type="protein sequence ID" value="QEM02943.1"/>
    <property type="molecule type" value="Genomic_DNA"/>
</dbReference>
<evidence type="ECO:0000313" key="4">
    <source>
        <dbReference type="Proteomes" id="UP000250557"/>
    </source>
</evidence>
<proteinExistence type="predicted"/>
<name>A0AAE6MGY8_9SPHI</name>
<gene>
    <name evidence="2" type="ORF">DIU31_005210</name>
    <name evidence="3" type="ORF">J3L21_22515</name>
</gene>
<dbReference type="PROSITE" id="PS51186">
    <property type="entry name" value="GNAT"/>
    <property type="match status" value="1"/>
</dbReference>
<dbReference type="RefSeq" id="WP_112655497.1">
    <property type="nucleotide sequence ID" value="NZ_CP043451.1"/>
</dbReference>
<dbReference type="Proteomes" id="UP000663940">
    <property type="component" value="Chromosome"/>
</dbReference>
<organism evidence="2 4">
    <name type="scientific">Mucilaginibacter rubeus</name>
    <dbReference type="NCBI Taxonomy" id="2027860"/>
    <lineage>
        <taxon>Bacteria</taxon>
        <taxon>Pseudomonadati</taxon>
        <taxon>Bacteroidota</taxon>
        <taxon>Sphingobacteriia</taxon>
        <taxon>Sphingobacteriales</taxon>
        <taxon>Sphingobacteriaceae</taxon>
        <taxon>Mucilaginibacter</taxon>
    </lineage>
</organism>
<dbReference type="InterPro" id="IPR051531">
    <property type="entry name" value="N-acetyltransferase"/>
</dbReference>
<evidence type="ECO:0000313" key="3">
    <source>
        <dbReference type="EMBL" id="QTE48311.1"/>
    </source>
</evidence>
<evidence type="ECO:0000313" key="2">
    <source>
        <dbReference type="EMBL" id="QEM02943.1"/>
    </source>
</evidence>
<dbReference type="Gene3D" id="3.40.630.30">
    <property type="match status" value="1"/>
</dbReference>
<dbReference type="Pfam" id="PF13302">
    <property type="entry name" value="Acetyltransf_3"/>
    <property type="match status" value="1"/>
</dbReference>
<dbReference type="GO" id="GO:0016747">
    <property type="term" value="F:acyltransferase activity, transferring groups other than amino-acyl groups"/>
    <property type="evidence" value="ECO:0007669"/>
    <property type="project" value="InterPro"/>
</dbReference>
<dbReference type="PANTHER" id="PTHR43792">
    <property type="entry name" value="GNAT FAMILY, PUTATIVE (AFU_ORTHOLOGUE AFUA_3G00765)-RELATED-RELATED"/>
    <property type="match status" value="1"/>
</dbReference>
<sequence>MLSPDFNPFPILVTERLILRRFTRDDAADLFEMRSNETVMQYIHRPISKTIDDAVALIDVIEDLLVKNDGITWCICLKNNNKYIGSIGFWRIEKDSHRAEIGYLLNPVYQGQGLMQEAITAAIHYGFNVMKLHSIGAYVSPGNFASIKLLLKNNFVQEAYFKEDHLYKGRFEDTMVYSLLTQT</sequence>
<dbReference type="CDD" id="cd04301">
    <property type="entry name" value="NAT_SF"/>
    <property type="match status" value="1"/>
</dbReference>
<evidence type="ECO:0000259" key="1">
    <source>
        <dbReference type="PROSITE" id="PS51186"/>
    </source>
</evidence>
<accession>A0AAE6MGY8</accession>
<dbReference type="PANTHER" id="PTHR43792:SF1">
    <property type="entry name" value="N-ACETYLTRANSFERASE DOMAIN-CONTAINING PROTEIN"/>
    <property type="match status" value="1"/>
</dbReference>
<dbReference type="EMBL" id="CP071880">
    <property type="protein sequence ID" value="QTE48311.1"/>
    <property type="molecule type" value="Genomic_DNA"/>
</dbReference>
<dbReference type="SUPFAM" id="SSF55729">
    <property type="entry name" value="Acyl-CoA N-acyltransferases (Nat)"/>
    <property type="match status" value="1"/>
</dbReference>
<keyword evidence="5" id="KW-1185">Reference proteome</keyword>
<evidence type="ECO:0000313" key="5">
    <source>
        <dbReference type="Proteomes" id="UP000663940"/>
    </source>
</evidence>
<dbReference type="AlphaFoldDB" id="A0AAE6MGY8"/>
<reference evidence="3 5" key="2">
    <citation type="submission" date="2021-03" db="EMBL/GenBank/DDBJ databases">
        <title>Mucilaginibacter strains isolated from gold and copper mining confer multi heavy-metal resistance.</title>
        <authorList>
            <person name="Li Y."/>
        </authorList>
    </citation>
    <scope>NUCLEOTIDE SEQUENCE [LARGE SCALE GENOMIC DNA]</scope>
    <source>
        <strain evidence="3 5">P2-4</strain>
    </source>
</reference>
<dbReference type="Proteomes" id="UP000250557">
    <property type="component" value="Chromosome"/>
</dbReference>
<feature type="domain" description="N-acetyltransferase" evidence="1">
    <location>
        <begin position="17"/>
        <end position="180"/>
    </location>
</feature>
<protein>
    <submittedName>
        <fullName evidence="2">GNAT family N-acetyltransferase</fullName>
    </submittedName>
</protein>
<dbReference type="InterPro" id="IPR016181">
    <property type="entry name" value="Acyl_CoA_acyltransferase"/>
</dbReference>
<dbReference type="InterPro" id="IPR000182">
    <property type="entry name" value="GNAT_dom"/>
</dbReference>
<reference evidence="2 4" key="1">
    <citation type="submission" date="2019-08" db="EMBL/GenBank/DDBJ databases">
        <title>Comparative genome analysis confer to the adaptation heavy metal polluted environment.</title>
        <authorList>
            <person name="Li Y."/>
        </authorList>
    </citation>
    <scope>NUCLEOTIDE SEQUENCE [LARGE SCALE GENOMIC DNA]</scope>
    <source>
        <strain evidence="2 4">P2</strain>
    </source>
</reference>